<proteinExistence type="predicted"/>
<evidence type="ECO:0000313" key="2">
    <source>
        <dbReference type="Proteomes" id="UP000238565"/>
    </source>
</evidence>
<dbReference type="AlphaFoldDB" id="A0A2S7I2B5"/>
<evidence type="ECO:0000313" key="1">
    <source>
        <dbReference type="EMBL" id="PPZ90732.1"/>
    </source>
</evidence>
<accession>A0A2S7I2B5</accession>
<dbReference type="InterPro" id="IPR047690">
    <property type="entry name" value="IPExxxVDY_fam"/>
</dbReference>
<sequence length="152" mass="18212">MLKNKKIFLDLEDDEPMDIGLLRLAKKLPDHEIFFEINKINPFQFVRTDDLKIKQFCFTKFEGYHKETKNCYSIVSNKSAPLRKKTDNELFAQTEEIKFLMPKNKDVDYIIYAKDSFKDFSLILLPENIMFQIQDFSLQPNSELYKLINYYE</sequence>
<gene>
    <name evidence="1" type="ORF">C3729_11190</name>
</gene>
<dbReference type="EMBL" id="PTPZ01000008">
    <property type="protein sequence ID" value="PPZ90732.1"/>
    <property type="molecule type" value="Genomic_DNA"/>
</dbReference>
<protein>
    <submittedName>
        <fullName evidence="1">IPExxxVDY family protein</fullName>
    </submittedName>
</protein>
<reference evidence="1 2" key="1">
    <citation type="submission" date="2018-02" db="EMBL/GenBank/DDBJ databases">
        <title>Draft genome sequence of bacterial isolates from marine environment.</title>
        <authorList>
            <person name="Singh S.K."/>
            <person name="Hill R."/>
            <person name="Major S."/>
            <person name="Cai H."/>
            <person name="Li Y."/>
        </authorList>
    </citation>
    <scope>NUCLEOTIDE SEQUENCE [LARGE SCALE GENOMIC DNA]</scope>
    <source>
        <strain evidence="1 2">IMET F</strain>
    </source>
</reference>
<name>A0A2S7I2B5_9FLAO</name>
<comment type="caution">
    <text evidence="1">The sequence shown here is derived from an EMBL/GenBank/DDBJ whole genome shotgun (WGS) entry which is preliminary data.</text>
</comment>
<organism evidence="1 2">
    <name type="scientific">Cloacibacterium normanense</name>
    <dbReference type="NCBI Taxonomy" id="237258"/>
    <lineage>
        <taxon>Bacteria</taxon>
        <taxon>Pseudomonadati</taxon>
        <taxon>Bacteroidota</taxon>
        <taxon>Flavobacteriia</taxon>
        <taxon>Flavobacteriales</taxon>
        <taxon>Weeksellaceae</taxon>
    </lineage>
</organism>
<dbReference type="Proteomes" id="UP000238565">
    <property type="component" value="Unassembled WGS sequence"/>
</dbReference>
<dbReference type="NCBIfam" id="NF033205">
    <property type="entry name" value="IPExxxVDY"/>
    <property type="match status" value="1"/>
</dbReference>